<keyword evidence="1" id="KW-0812">Transmembrane</keyword>
<feature type="transmembrane region" description="Helical" evidence="1">
    <location>
        <begin position="75"/>
        <end position="94"/>
    </location>
</feature>
<evidence type="ECO:0000313" key="3">
    <source>
        <dbReference type="Proteomes" id="UP001193680"/>
    </source>
</evidence>
<name>A0ABS0BTM1_9GAMM</name>
<comment type="caution">
    <text evidence="2">The sequence shown here is derived from an EMBL/GenBank/DDBJ whole genome shotgun (WGS) entry which is preliminary data.</text>
</comment>
<dbReference type="EMBL" id="JACBGI020000002">
    <property type="protein sequence ID" value="MBF6057178.1"/>
    <property type="molecule type" value="Genomic_DNA"/>
</dbReference>
<sequence>MAKKPLPFPEDQVPTADQMLNRLYAIEPNSFETERIAENLRGKRNWISAFTIPVSAILLVSMTLIGTFLSDRFVVSFLISALLVYWIGKIVEFYDKSFDRKARIQVLNHIAETETDYAFLPHFKSFLPNKYQHLVRALSKQNFFYIVPYAKAIQHLQRHLDHDAFRSYWHLSYPQTKPQQETQVQVEI</sequence>
<accession>A0ABS0BTM1</accession>
<dbReference type="RefSeq" id="WP_194947542.1">
    <property type="nucleotide sequence ID" value="NZ_JACBGI020000002.1"/>
</dbReference>
<evidence type="ECO:0000313" key="2">
    <source>
        <dbReference type="EMBL" id="MBF6057178.1"/>
    </source>
</evidence>
<keyword evidence="1" id="KW-1133">Transmembrane helix</keyword>
<feature type="transmembrane region" description="Helical" evidence="1">
    <location>
        <begin position="46"/>
        <end position="69"/>
    </location>
</feature>
<keyword evidence="1" id="KW-0472">Membrane</keyword>
<gene>
    <name evidence="2" type="ORF">H8792_002375</name>
</gene>
<proteinExistence type="predicted"/>
<organism evidence="2 3">
    <name type="scientific">Thiomicrorhabdus heinhorstiae</name>
    <dbReference type="NCBI Taxonomy" id="2748010"/>
    <lineage>
        <taxon>Bacteria</taxon>
        <taxon>Pseudomonadati</taxon>
        <taxon>Pseudomonadota</taxon>
        <taxon>Gammaproteobacteria</taxon>
        <taxon>Thiotrichales</taxon>
        <taxon>Piscirickettsiaceae</taxon>
        <taxon>Thiomicrorhabdus</taxon>
    </lineage>
</organism>
<protein>
    <recommendedName>
        <fullName evidence="4">YcxB family protein</fullName>
    </recommendedName>
</protein>
<evidence type="ECO:0000256" key="1">
    <source>
        <dbReference type="SAM" id="Phobius"/>
    </source>
</evidence>
<evidence type="ECO:0008006" key="4">
    <source>
        <dbReference type="Google" id="ProtNLM"/>
    </source>
</evidence>
<dbReference type="Proteomes" id="UP001193680">
    <property type="component" value="Unassembled WGS sequence"/>
</dbReference>
<keyword evidence="3" id="KW-1185">Reference proteome</keyword>
<reference evidence="2 3" key="1">
    <citation type="submission" date="2020-11" db="EMBL/GenBank/DDBJ databases">
        <title>Sulfur oxidizing isolate from Hospital Hole Sinkhole.</title>
        <authorList>
            <person name="Scott K.M."/>
        </authorList>
    </citation>
    <scope>NUCLEOTIDE SEQUENCE [LARGE SCALE GENOMIC DNA]</scope>
    <source>
        <strain evidence="2 3">HH1</strain>
    </source>
</reference>